<dbReference type="AlphaFoldDB" id="A0AAX4PM21"/>
<evidence type="ECO:0000313" key="10">
    <source>
        <dbReference type="EMBL" id="WZN66921.1"/>
    </source>
</evidence>
<dbReference type="InterPro" id="IPR037518">
    <property type="entry name" value="MPN"/>
</dbReference>
<name>A0AAX4PM21_9CHLO</name>
<dbReference type="GO" id="GO:0006508">
    <property type="term" value="P:proteolysis"/>
    <property type="evidence" value="ECO:0007669"/>
    <property type="project" value="UniProtKB-KW"/>
</dbReference>
<evidence type="ECO:0000259" key="9">
    <source>
        <dbReference type="PROSITE" id="PS50249"/>
    </source>
</evidence>
<keyword evidence="5" id="KW-0378">Hydrolase</keyword>
<dbReference type="SMART" id="SM00232">
    <property type="entry name" value="JAB_MPN"/>
    <property type="match status" value="1"/>
</dbReference>
<dbReference type="EMBL" id="CP151517">
    <property type="protein sequence ID" value="WZN66921.1"/>
    <property type="molecule type" value="Genomic_DNA"/>
</dbReference>
<dbReference type="Pfam" id="PF01398">
    <property type="entry name" value="JAB"/>
    <property type="match status" value="1"/>
</dbReference>
<dbReference type="FunFam" id="3.40.140.10:FF:000003">
    <property type="entry name" value="COP9 signalosome complex subunit 5"/>
    <property type="match status" value="1"/>
</dbReference>
<dbReference type="SUPFAM" id="SSF102712">
    <property type="entry name" value="JAB1/MPN domain"/>
    <property type="match status" value="1"/>
</dbReference>
<evidence type="ECO:0000256" key="7">
    <source>
        <dbReference type="ARBA" id="ARBA00023049"/>
    </source>
</evidence>
<dbReference type="GO" id="GO:0046872">
    <property type="term" value="F:metal ion binding"/>
    <property type="evidence" value="ECO:0007669"/>
    <property type="project" value="UniProtKB-KW"/>
</dbReference>
<evidence type="ECO:0000256" key="5">
    <source>
        <dbReference type="ARBA" id="ARBA00022801"/>
    </source>
</evidence>
<comment type="similarity">
    <text evidence="1">Belongs to the peptidase M67A family. CSN5 subfamily.</text>
</comment>
<dbReference type="InterPro" id="IPR000555">
    <property type="entry name" value="JAMM/MPN+_dom"/>
</dbReference>
<dbReference type="PANTHER" id="PTHR10410">
    <property type="entry name" value="EUKARYOTIC TRANSLATION INITIATION FACTOR 3 -RELATED"/>
    <property type="match status" value="1"/>
</dbReference>
<sequence length="376" mass="41593">MASESGPRQAQKRWELENDVTMEDEDLTARLSKQDRKLGAEAVGGSSSRGGAGGSKQMASAAGRDDFWKYDKEAQRGLAEQAPWAKDPHYFKTAYVSALALLKMTIHTKQGGNIEVMGMLQGKPVGDAIVVLDAFVLPVEGTETRVNAQAEAYEYMVEYNQRSKESGREENVVGWYHSHPGYGCWLSGIDVNTQMLNQEYTEPFLAIVIDPIRTQAAGKVEIGAFRTYPKDYKAAEGASSEGSYQTIPLAKVEDWGVHASKYYSLEVQYFKSGLDANLFELLWNKYWVSTLSSSKGGDSGGDYLTTQMKDLVERLEIEEGRVHAGRLGGWQLSKDGRKKGQLSKIAQDGCKVATEQLHSMLSQMVKDRLFNKGGVQ</sequence>
<organism evidence="10 11">
    <name type="scientific">Chloropicon roscoffensis</name>
    <dbReference type="NCBI Taxonomy" id="1461544"/>
    <lineage>
        <taxon>Eukaryota</taxon>
        <taxon>Viridiplantae</taxon>
        <taxon>Chlorophyta</taxon>
        <taxon>Chloropicophyceae</taxon>
        <taxon>Chloropicales</taxon>
        <taxon>Chloropicaceae</taxon>
        <taxon>Chloropicon</taxon>
    </lineage>
</organism>
<evidence type="ECO:0000256" key="8">
    <source>
        <dbReference type="SAM" id="MobiDB-lite"/>
    </source>
</evidence>
<feature type="compositionally biased region" description="Acidic residues" evidence="8">
    <location>
        <begin position="17"/>
        <end position="26"/>
    </location>
</feature>
<evidence type="ECO:0000256" key="6">
    <source>
        <dbReference type="ARBA" id="ARBA00022833"/>
    </source>
</evidence>
<dbReference type="InterPro" id="IPR050242">
    <property type="entry name" value="JAMM_MPN+_peptidase_M67A"/>
</dbReference>
<evidence type="ECO:0000256" key="3">
    <source>
        <dbReference type="ARBA" id="ARBA00022723"/>
    </source>
</evidence>
<evidence type="ECO:0000256" key="1">
    <source>
        <dbReference type="ARBA" id="ARBA00006008"/>
    </source>
</evidence>
<keyword evidence="3" id="KW-0479">Metal-binding</keyword>
<evidence type="ECO:0000256" key="2">
    <source>
        <dbReference type="ARBA" id="ARBA00022670"/>
    </source>
</evidence>
<dbReference type="Gene3D" id="3.40.140.10">
    <property type="entry name" value="Cytidine Deaminase, domain 2"/>
    <property type="match status" value="1"/>
</dbReference>
<proteinExistence type="inferred from homology"/>
<dbReference type="InterPro" id="IPR040961">
    <property type="entry name" value="CSN5_C"/>
</dbReference>
<gene>
    <name evidence="10" type="ORF">HKI87_17g84920</name>
</gene>
<dbReference type="GO" id="GO:0008237">
    <property type="term" value="F:metallopeptidase activity"/>
    <property type="evidence" value="ECO:0007669"/>
    <property type="project" value="UniProtKB-KW"/>
</dbReference>
<dbReference type="GO" id="GO:0008180">
    <property type="term" value="C:COP9 signalosome"/>
    <property type="evidence" value="ECO:0007669"/>
    <property type="project" value="UniProtKB-KW"/>
</dbReference>
<keyword evidence="7" id="KW-0482">Metalloprotease</keyword>
<reference evidence="10 11" key="1">
    <citation type="submission" date="2024-03" db="EMBL/GenBank/DDBJ databases">
        <title>Complete genome sequence of the green alga Chloropicon roscoffensis RCC1871.</title>
        <authorList>
            <person name="Lemieux C."/>
            <person name="Pombert J.-F."/>
            <person name="Otis C."/>
            <person name="Turmel M."/>
        </authorList>
    </citation>
    <scope>NUCLEOTIDE SEQUENCE [LARGE SCALE GENOMIC DNA]</scope>
    <source>
        <strain evidence="10 11">RCC1871</strain>
    </source>
</reference>
<dbReference type="CDD" id="cd08069">
    <property type="entry name" value="MPN_RPN11_CSN5"/>
    <property type="match status" value="1"/>
</dbReference>
<keyword evidence="11" id="KW-1185">Reference proteome</keyword>
<keyword evidence="4" id="KW-0736">Signalosome</keyword>
<dbReference type="Proteomes" id="UP001472866">
    <property type="component" value="Chromosome 17"/>
</dbReference>
<feature type="region of interest" description="Disordered" evidence="8">
    <location>
        <begin position="1"/>
        <end position="59"/>
    </location>
</feature>
<dbReference type="PROSITE" id="PS50249">
    <property type="entry name" value="MPN"/>
    <property type="match status" value="1"/>
</dbReference>
<evidence type="ECO:0000313" key="11">
    <source>
        <dbReference type="Proteomes" id="UP001472866"/>
    </source>
</evidence>
<evidence type="ECO:0000256" key="4">
    <source>
        <dbReference type="ARBA" id="ARBA00022790"/>
    </source>
</evidence>
<keyword evidence="6" id="KW-0862">Zinc</keyword>
<dbReference type="Pfam" id="PF18323">
    <property type="entry name" value="CSN5_C"/>
    <property type="match status" value="1"/>
</dbReference>
<accession>A0AAX4PM21</accession>
<keyword evidence="2" id="KW-0645">Protease</keyword>
<protein>
    <submittedName>
        <fullName evidence="10">Subunit 5 of COP9 signalosome complex</fullName>
    </submittedName>
</protein>
<feature type="domain" description="MPN" evidence="9">
    <location>
        <begin position="94"/>
        <end position="231"/>
    </location>
</feature>